<dbReference type="PANTHER" id="PTHR30580">
    <property type="entry name" value="PRIMOSOMAL PROTEIN N"/>
    <property type="match status" value="1"/>
</dbReference>
<accession>A0A1R4GUK3</accession>
<dbReference type="GO" id="GO:1990077">
    <property type="term" value="C:primosome complex"/>
    <property type="evidence" value="ECO:0007669"/>
    <property type="project" value="UniProtKB-UniRule"/>
</dbReference>
<dbReference type="HAMAP" id="MF_00983">
    <property type="entry name" value="PriA"/>
    <property type="match status" value="1"/>
</dbReference>
<dbReference type="AlphaFoldDB" id="A0A1R4GUK3"/>
<keyword evidence="10" id="KW-0378">Hydrolase</keyword>
<dbReference type="InterPro" id="IPR042115">
    <property type="entry name" value="PriA_3primeBD_sf"/>
</dbReference>
<proteinExistence type="inferred from homology"/>
<dbReference type="PANTHER" id="PTHR30580:SF0">
    <property type="entry name" value="PRIMOSOMAL PROTEIN N"/>
    <property type="match status" value="1"/>
</dbReference>
<keyword evidence="4 8" id="KW-0547">Nucleotide-binding</keyword>
<evidence type="ECO:0000256" key="1">
    <source>
        <dbReference type="ARBA" id="ARBA00022515"/>
    </source>
</evidence>
<evidence type="ECO:0000256" key="7">
    <source>
        <dbReference type="ARBA" id="ARBA00023125"/>
    </source>
</evidence>
<evidence type="ECO:0000259" key="9">
    <source>
        <dbReference type="Pfam" id="PF17764"/>
    </source>
</evidence>
<evidence type="ECO:0000256" key="2">
    <source>
        <dbReference type="ARBA" id="ARBA00022705"/>
    </source>
</evidence>
<dbReference type="GO" id="GO:0006310">
    <property type="term" value="P:DNA recombination"/>
    <property type="evidence" value="ECO:0007669"/>
    <property type="project" value="InterPro"/>
</dbReference>
<dbReference type="Proteomes" id="UP000195913">
    <property type="component" value="Unassembled WGS sequence"/>
</dbReference>
<keyword evidence="7 8" id="KW-0238">DNA-binding</keyword>
<feature type="binding site" evidence="8">
    <location>
        <position position="423"/>
    </location>
    <ligand>
        <name>Zn(2+)</name>
        <dbReference type="ChEBI" id="CHEBI:29105"/>
        <label>1</label>
    </ligand>
</feature>
<comment type="function">
    <text evidence="8">Initiates the restart of stalled replication forks, which reloads the replicative helicase on sites other than the origin of replication. Recognizes and binds to abandoned replication forks and remodels them to uncover a helicase loading site. Promotes assembly of the primosome at these replication forks.</text>
</comment>
<feature type="binding site" evidence="8">
    <location>
        <position position="432"/>
    </location>
    <ligand>
        <name>Zn(2+)</name>
        <dbReference type="ChEBI" id="CHEBI:29105"/>
        <label>2</label>
    </ligand>
</feature>
<feature type="domain" description="Primosomal protein N' 3' DNA-binding" evidence="9">
    <location>
        <begin position="38"/>
        <end position="136"/>
    </location>
</feature>
<dbReference type="Pfam" id="PF17764">
    <property type="entry name" value="PriA_3primeBD"/>
    <property type="match status" value="1"/>
</dbReference>
<dbReference type="GO" id="GO:0008270">
    <property type="term" value="F:zinc ion binding"/>
    <property type="evidence" value="ECO:0007669"/>
    <property type="project" value="UniProtKB-UniRule"/>
</dbReference>
<evidence type="ECO:0000256" key="6">
    <source>
        <dbReference type="ARBA" id="ARBA00022840"/>
    </source>
</evidence>
<dbReference type="InterPro" id="IPR041222">
    <property type="entry name" value="PriA_3primeBD"/>
</dbReference>
<dbReference type="GO" id="GO:0006269">
    <property type="term" value="P:DNA replication, synthesis of primer"/>
    <property type="evidence" value="ECO:0007669"/>
    <property type="project" value="UniProtKB-KW"/>
</dbReference>
<dbReference type="Gene3D" id="3.40.50.300">
    <property type="entry name" value="P-loop containing nucleotide triphosphate hydrolases"/>
    <property type="match status" value="1"/>
</dbReference>
<comment type="cofactor">
    <cofactor evidence="8">
        <name>Zn(2+)</name>
        <dbReference type="ChEBI" id="CHEBI:29105"/>
    </cofactor>
    <text evidence="8">Binds 2 zinc ions per subunit.</text>
</comment>
<reference evidence="10 11" key="1">
    <citation type="submission" date="2017-02" db="EMBL/GenBank/DDBJ databases">
        <authorList>
            <person name="Peterson S.W."/>
        </authorList>
    </citation>
    <scope>NUCLEOTIDE SEQUENCE [LARGE SCALE GENOMIC DNA]</scope>
    <source>
        <strain evidence="10 11">B Ar 00.02</strain>
    </source>
</reference>
<evidence type="ECO:0000256" key="8">
    <source>
        <dbReference type="HAMAP-Rule" id="MF_00983"/>
    </source>
</evidence>
<evidence type="ECO:0000313" key="10">
    <source>
        <dbReference type="EMBL" id="SJM71960.1"/>
    </source>
</evidence>
<sequence>MDRSASEPEQPTLLQGFDLRRPLPTGVTPAASLPVARVLLETQVPHLDRFYDYLVPADLDAVAVPGVRIRARFGGQELTGYLVERLTETDPGLKLQPLGKVVSPEVVLRPDVLALCRAVADRYAGTLPDVVRSAIPPRMARVETEISAADASDAPRAAQPMIPKDQSEAWPPSCLMQYDGGTGFGQALTAGESPRAVLSVIPNQPGGWPALLTEAVAACLDSGRGALVVVPDARDLERLSETLTATLGPAAVARLSAEDGATPRYREFLRVSRGQATVAVGTRSAAYAPVHDLGLVVLWEDQDSSHAEPRAPYQHARETLLLRAQLAGCALLMAGTSRSAEAQRLVLTGWAVELAAPRPLLRAQAPRVVASSDSFEQERDPVLHAARLPRLAWTTASKALDHGPVLVQVARTGFLPAVRCERCREPVRCTECSGPMGLDHSTAVPGCRWCGVQAPNWSCPTCGGHRLRAAAIGADRTAEELGRAFPKVPVISATGGLPRRRVPGSPSLVVATPGAEPVAEGGYAAVLLLDGDRMLARDELRTGEEVLHRWLAAASLAKASRDGGVVVIAAGESDPVRALVRWDAAGFAERELNLRRDLELPPAVRTASLSGPARSADAFAEALELPEGVRLTGPVIEEDGVHRWLLFFSYGQGGAVCTELRRVKARSSANRDPVVNVRVDPQGLL</sequence>
<keyword evidence="6 8" id="KW-0067">ATP-binding</keyword>
<feature type="binding site" evidence="8">
    <location>
        <position position="429"/>
    </location>
    <ligand>
        <name>Zn(2+)</name>
        <dbReference type="ChEBI" id="CHEBI:29105"/>
        <label>2</label>
    </ligand>
</feature>
<organism evidence="10 11">
    <name type="scientific">Arthrobacter rhombi</name>
    <dbReference type="NCBI Taxonomy" id="71253"/>
    <lineage>
        <taxon>Bacteria</taxon>
        <taxon>Bacillati</taxon>
        <taxon>Actinomycetota</taxon>
        <taxon>Actinomycetes</taxon>
        <taxon>Micrococcales</taxon>
        <taxon>Micrococcaceae</taxon>
        <taxon>Arthrobacter</taxon>
    </lineage>
</organism>
<dbReference type="EMBL" id="FUHW01000046">
    <property type="protein sequence ID" value="SJM71960.1"/>
    <property type="molecule type" value="Genomic_DNA"/>
</dbReference>
<dbReference type="RefSeq" id="WP_087000717.1">
    <property type="nucleotide sequence ID" value="NZ_FUHW01000046.1"/>
</dbReference>
<comment type="subunit">
    <text evidence="8">Component of the replication restart primosome.</text>
</comment>
<feature type="binding site" evidence="8">
    <location>
        <position position="420"/>
    </location>
    <ligand>
        <name>Zn(2+)</name>
        <dbReference type="ChEBI" id="CHEBI:29105"/>
        <label>1</label>
    </ligand>
</feature>
<dbReference type="InterPro" id="IPR027417">
    <property type="entry name" value="P-loop_NTPase"/>
</dbReference>
<comment type="caution">
    <text evidence="8">As this protein does not have any detectable helicase domains, it probably does not have helicase activity.</text>
</comment>
<feature type="binding site" evidence="8">
    <location>
        <position position="447"/>
    </location>
    <ligand>
        <name>Zn(2+)</name>
        <dbReference type="ChEBI" id="CHEBI:29105"/>
        <label>2</label>
    </ligand>
</feature>
<comment type="similarity">
    <text evidence="8">Belongs to the helicase family. PriA subfamily.</text>
</comment>
<evidence type="ECO:0000256" key="3">
    <source>
        <dbReference type="ARBA" id="ARBA00022723"/>
    </source>
</evidence>
<dbReference type="GO" id="GO:0005524">
    <property type="term" value="F:ATP binding"/>
    <property type="evidence" value="ECO:0007669"/>
    <property type="project" value="UniProtKB-UniRule"/>
</dbReference>
<evidence type="ECO:0000313" key="11">
    <source>
        <dbReference type="Proteomes" id="UP000195913"/>
    </source>
</evidence>
<dbReference type="GO" id="GO:0043138">
    <property type="term" value="F:3'-5' DNA helicase activity"/>
    <property type="evidence" value="ECO:0007669"/>
    <property type="project" value="TreeGrafter"/>
</dbReference>
<keyword evidence="3 8" id="KW-0479">Metal-binding</keyword>
<keyword evidence="5 8" id="KW-0862">Zinc</keyword>
<name>A0A1R4GUK3_9MICC</name>
<evidence type="ECO:0000256" key="5">
    <source>
        <dbReference type="ARBA" id="ARBA00022833"/>
    </source>
</evidence>
<keyword evidence="10" id="KW-0347">Helicase</keyword>
<dbReference type="InterPro" id="IPR005259">
    <property type="entry name" value="PriA"/>
</dbReference>
<feature type="binding site" evidence="8">
    <location>
        <position position="459"/>
    </location>
    <ligand>
        <name>Zn(2+)</name>
        <dbReference type="ChEBI" id="CHEBI:29105"/>
        <label>1</label>
    </ligand>
</feature>
<dbReference type="GO" id="GO:0003677">
    <property type="term" value="F:DNA binding"/>
    <property type="evidence" value="ECO:0007669"/>
    <property type="project" value="UniProtKB-UniRule"/>
</dbReference>
<gene>
    <name evidence="8" type="primary">priA</name>
    <name evidence="10" type="ORF">FM101_14080</name>
</gene>
<feature type="binding site" evidence="8">
    <location>
        <position position="462"/>
    </location>
    <ligand>
        <name>Zn(2+)</name>
        <dbReference type="ChEBI" id="CHEBI:29105"/>
        <label>1</label>
    </ligand>
</feature>
<keyword evidence="2 8" id="KW-0235">DNA replication</keyword>
<feature type="binding site" evidence="8">
    <location>
        <position position="450"/>
    </location>
    <ligand>
        <name>Zn(2+)</name>
        <dbReference type="ChEBI" id="CHEBI:29105"/>
        <label>2</label>
    </ligand>
</feature>
<protein>
    <recommendedName>
        <fullName evidence="8">Probable replication restart protein PriA</fullName>
    </recommendedName>
    <alternativeName>
        <fullName evidence="8">Putative ATP-dependent DNA helicase PriA</fullName>
    </alternativeName>
</protein>
<keyword evidence="11" id="KW-1185">Reference proteome</keyword>
<dbReference type="Gene3D" id="3.40.1440.60">
    <property type="entry name" value="PriA, 3(prime) DNA-binding domain"/>
    <property type="match status" value="1"/>
</dbReference>
<dbReference type="GO" id="GO:0006302">
    <property type="term" value="P:double-strand break repair"/>
    <property type="evidence" value="ECO:0007669"/>
    <property type="project" value="InterPro"/>
</dbReference>
<dbReference type="GO" id="GO:0006270">
    <property type="term" value="P:DNA replication initiation"/>
    <property type="evidence" value="ECO:0007669"/>
    <property type="project" value="TreeGrafter"/>
</dbReference>
<evidence type="ECO:0000256" key="4">
    <source>
        <dbReference type="ARBA" id="ARBA00022741"/>
    </source>
</evidence>
<keyword evidence="1 8" id="KW-0639">Primosome</keyword>